<dbReference type="Pfam" id="PF10197">
    <property type="entry name" value="Cir_N"/>
    <property type="match status" value="1"/>
</dbReference>
<dbReference type="InterPro" id="IPR019339">
    <property type="entry name" value="CIR_N_dom"/>
</dbReference>
<dbReference type="PANTHER" id="PTHR16196:SF0">
    <property type="entry name" value="PRE-MRNA-SPLICING FACTOR CWC25 HOMOLOG"/>
    <property type="match status" value="1"/>
</dbReference>
<keyword evidence="7 11" id="KW-0175">Coiled coil</keyword>
<dbReference type="InterPro" id="IPR022209">
    <property type="entry name" value="CWC25"/>
</dbReference>
<dbReference type="SMART" id="SM01083">
    <property type="entry name" value="Cir_N"/>
    <property type="match status" value="1"/>
</dbReference>
<evidence type="ECO:0000259" key="13">
    <source>
        <dbReference type="SMART" id="SM01083"/>
    </source>
</evidence>
<dbReference type="GO" id="GO:0005684">
    <property type="term" value="C:U2-type spliceosomal complex"/>
    <property type="evidence" value="ECO:0007669"/>
    <property type="project" value="TreeGrafter"/>
</dbReference>
<evidence type="ECO:0000256" key="1">
    <source>
        <dbReference type="ARBA" id="ARBA00004123"/>
    </source>
</evidence>
<comment type="caution">
    <text evidence="14">The sequence shown here is derived from an EMBL/GenBank/DDBJ whole genome shotgun (WGS) entry which is preliminary data.</text>
</comment>
<keyword evidence="6" id="KW-0689">Ribosomal protein</keyword>
<gene>
    <name evidence="14" type="ORF">L249_0941</name>
</gene>
<feature type="domain" description="CBF1-interacting co-repressor CIR N-terminal" evidence="13">
    <location>
        <begin position="124"/>
        <end position="160"/>
    </location>
</feature>
<feature type="coiled-coil region" evidence="11">
    <location>
        <begin position="140"/>
        <end position="167"/>
    </location>
</feature>
<protein>
    <recommendedName>
        <fullName evidence="13">CBF1-interacting co-repressor CIR N-terminal domain-containing protein</fullName>
    </recommendedName>
</protein>
<feature type="compositionally biased region" description="Basic and acidic residues" evidence="12">
    <location>
        <begin position="283"/>
        <end position="296"/>
    </location>
</feature>
<evidence type="ECO:0000313" key="14">
    <source>
        <dbReference type="EMBL" id="RCI12787.1"/>
    </source>
</evidence>
<dbReference type="EMBL" id="LKCN02000007">
    <property type="protein sequence ID" value="RCI12787.1"/>
    <property type="molecule type" value="Genomic_DNA"/>
</dbReference>
<dbReference type="FunFam" id="1.10.287.1480:FF:000001">
    <property type="entry name" value="30S ribosomal protein S14"/>
    <property type="match status" value="1"/>
</dbReference>
<dbReference type="PANTHER" id="PTHR16196">
    <property type="entry name" value="CELL CYCLE CONTROL PROTEIN CWF25"/>
    <property type="match status" value="1"/>
</dbReference>
<dbReference type="Gene3D" id="1.10.287.1480">
    <property type="match status" value="1"/>
</dbReference>
<evidence type="ECO:0000256" key="6">
    <source>
        <dbReference type="ARBA" id="ARBA00022980"/>
    </source>
</evidence>
<organism evidence="14 15">
    <name type="scientific">Ophiocordyceps polyrhachis-furcata BCC 54312</name>
    <dbReference type="NCBI Taxonomy" id="1330021"/>
    <lineage>
        <taxon>Eukaryota</taxon>
        <taxon>Fungi</taxon>
        <taxon>Dikarya</taxon>
        <taxon>Ascomycota</taxon>
        <taxon>Pezizomycotina</taxon>
        <taxon>Sordariomycetes</taxon>
        <taxon>Hypocreomycetidae</taxon>
        <taxon>Hypocreales</taxon>
        <taxon>Ophiocordycipitaceae</taxon>
        <taxon>Ophiocordyceps</taxon>
    </lineage>
</organism>
<proteinExistence type="inferred from homology"/>
<feature type="compositionally biased region" description="Basic residues" evidence="12">
    <location>
        <begin position="313"/>
        <end position="323"/>
    </location>
</feature>
<dbReference type="InterPro" id="IPR051376">
    <property type="entry name" value="CWC25_splicing_factor"/>
</dbReference>
<dbReference type="InterPro" id="IPR001209">
    <property type="entry name" value="Ribosomal_uS14"/>
</dbReference>
<evidence type="ECO:0000256" key="10">
    <source>
        <dbReference type="ARBA" id="ARBA00023274"/>
    </source>
</evidence>
<dbReference type="STRING" id="1330021.A0A367LEE3"/>
<evidence type="ECO:0000256" key="7">
    <source>
        <dbReference type="ARBA" id="ARBA00023054"/>
    </source>
</evidence>
<evidence type="ECO:0000313" key="15">
    <source>
        <dbReference type="Proteomes" id="UP000253664"/>
    </source>
</evidence>
<dbReference type="Pfam" id="PF12542">
    <property type="entry name" value="CWC25"/>
    <property type="match status" value="1"/>
</dbReference>
<comment type="similarity">
    <text evidence="3">Belongs to the universal ribosomal protein uS14 family.</text>
</comment>
<dbReference type="GO" id="GO:0005737">
    <property type="term" value="C:cytoplasm"/>
    <property type="evidence" value="ECO:0007669"/>
    <property type="project" value="UniProtKB-ARBA"/>
</dbReference>
<dbReference type="AlphaFoldDB" id="A0A367LEE3"/>
<keyword evidence="15" id="KW-1185">Reference proteome</keyword>
<dbReference type="GO" id="GO:0005840">
    <property type="term" value="C:ribosome"/>
    <property type="evidence" value="ECO:0007669"/>
    <property type="project" value="UniProtKB-KW"/>
</dbReference>
<keyword evidence="5" id="KW-0747">Spliceosome</keyword>
<keyword evidence="8" id="KW-0508">mRNA splicing</keyword>
<evidence type="ECO:0000256" key="11">
    <source>
        <dbReference type="SAM" id="Coils"/>
    </source>
</evidence>
<comment type="similarity">
    <text evidence="2">Belongs to the CWC25 family.</text>
</comment>
<dbReference type="GO" id="GO:0003735">
    <property type="term" value="F:structural constituent of ribosome"/>
    <property type="evidence" value="ECO:0007669"/>
    <property type="project" value="InterPro"/>
</dbReference>
<dbReference type="Proteomes" id="UP000253664">
    <property type="component" value="Unassembled WGS sequence"/>
</dbReference>
<evidence type="ECO:0000256" key="4">
    <source>
        <dbReference type="ARBA" id="ARBA00022664"/>
    </source>
</evidence>
<dbReference type="SUPFAM" id="SSF57716">
    <property type="entry name" value="Glucocorticoid receptor-like (DNA-binding domain)"/>
    <property type="match status" value="1"/>
</dbReference>
<evidence type="ECO:0000256" key="9">
    <source>
        <dbReference type="ARBA" id="ARBA00023242"/>
    </source>
</evidence>
<accession>A0A367LEE3</accession>
<evidence type="ECO:0000256" key="8">
    <source>
        <dbReference type="ARBA" id="ARBA00023187"/>
    </source>
</evidence>
<name>A0A367LEE3_9HYPO</name>
<feature type="compositionally biased region" description="Basic and acidic residues" evidence="12">
    <location>
        <begin position="324"/>
        <end position="367"/>
    </location>
</feature>
<dbReference type="Pfam" id="PF00253">
    <property type="entry name" value="Ribosomal_S14"/>
    <property type="match status" value="1"/>
</dbReference>
<evidence type="ECO:0000256" key="2">
    <source>
        <dbReference type="ARBA" id="ARBA00006695"/>
    </source>
</evidence>
<evidence type="ECO:0000256" key="5">
    <source>
        <dbReference type="ARBA" id="ARBA00022728"/>
    </source>
</evidence>
<dbReference type="OrthoDB" id="21123at2759"/>
<feature type="region of interest" description="Disordered" evidence="12">
    <location>
        <begin position="279"/>
        <end position="367"/>
    </location>
</feature>
<keyword evidence="10" id="KW-0687">Ribonucleoprotein</keyword>
<evidence type="ECO:0000256" key="12">
    <source>
        <dbReference type="SAM" id="MobiDB-lite"/>
    </source>
</evidence>
<sequence>MSMFRAKKLDLGCFVKTRTVRDHTKRKVFEQHETERQALRYIIRNTTLPPRKRAEAQLQLWDMHCYTRSTQIGNRCVMGGKGRGILRAFKMSRLVAGAPRRIFRTGFSQPTVIMGGGDLNLKKSFHPTLQRNQRAVYEEEQKALAERKRTQQRINEIKEERAKEELQRKLEAAGGKKRVDRVDWMYQGPTDGETGTTEEKEAYLLGKRRIDNIIKGTDHRNMEKSAGQESFMALQNANSARDTAAKIRDDPLLAIKRQEQAAYDAMMNDPIKRRQLLSSMGIDDGRKNKRSHQDGRHGRRHHGRQSRDDKERRSHRHRSRSPRRQRDEPDRRRRRGSDEYSRRQRTDDHHDSLRRKSERYGDTDRDR</sequence>
<comment type="subcellular location">
    <subcellularLocation>
        <location evidence="1">Nucleus</location>
    </subcellularLocation>
</comment>
<dbReference type="GO" id="GO:0000398">
    <property type="term" value="P:mRNA splicing, via spliceosome"/>
    <property type="evidence" value="ECO:0007669"/>
    <property type="project" value="TreeGrafter"/>
</dbReference>
<evidence type="ECO:0000256" key="3">
    <source>
        <dbReference type="ARBA" id="ARBA00009083"/>
    </source>
</evidence>
<reference evidence="14 15" key="1">
    <citation type="journal article" date="2015" name="BMC Genomics">
        <title>Insights from the genome of Ophiocordyceps polyrhachis-furcata to pathogenicity and host specificity in insect fungi.</title>
        <authorList>
            <person name="Wichadakul D."/>
            <person name="Kobmoo N."/>
            <person name="Ingsriswang S."/>
            <person name="Tangphatsornruang S."/>
            <person name="Chantasingh D."/>
            <person name="Luangsa-ard J.J."/>
            <person name="Eurwilaichitr L."/>
        </authorList>
    </citation>
    <scope>NUCLEOTIDE SEQUENCE [LARGE SCALE GENOMIC DNA]</scope>
    <source>
        <strain evidence="14 15">BCC 54312</strain>
    </source>
</reference>
<keyword evidence="9" id="KW-0539">Nucleus</keyword>
<keyword evidence="4" id="KW-0507">mRNA processing</keyword>
<dbReference type="GO" id="GO:0006412">
    <property type="term" value="P:translation"/>
    <property type="evidence" value="ECO:0007669"/>
    <property type="project" value="InterPro"/>
</dbReference>